<feature type="region of interest" description="Disordered" evidence="1">
    <location>
        <begin position="697"/>
        <end position="722"/>
    </location>
</feature>
<feature type="compositionally biased region" description="Basic and acidic residues" evidence="1">
    <location>
        <begin position="630"/>
        <end position="639"/>
    </location>
</feature>
<evidence type="ECO:0000256" key="1">
    <source>
        <dbReference type="SAM" id="MobiDB-lite"/>
    </source>
</evidence>
<feature type="region of interest" description="Disordered" evidence="1">
    <location>
        <begin position="286"/>
        <end position="332"/>
    </location>
</feature>
<protein>
    <submittedName>
        <fullName evidence="2">Uncharacterized protein</fullName>
    </submittedName>
</protein>
<accession>A0A0S4J968</accession>
<sequence length="870" mass="95185">YPFTLSHVVVVPSRTSTFAGVSPYNNDAVCVVGNQQQLSELSLRSIVVVSVSCGPSAVANFTFAAAPPAHPSSQKYGGPPVAHLDSSKRVAAHFLCDVTKLLLDNQMVRGKRGNDVSGKWARLASRSGVSSLPSHLLDGEEQQFVSDAVTIVCESDCILPARAVVFSTMEDGVGDEVNTEYLVNHFIAPYFLDSRRVVARGEFLLLPFRGGSGTMHQEACTPPRFFWVSSITPAYSSNITEANSFVEHVIAEVGDETCVEVVGVCRGPIYTNAVRLITNVTEDDSVLTNNNELEDGSSKGEERSPTPQPQTTPADVTNGIANSVPEPDISQSTTTHLANKNEELTAAAEAEIRLEQRNKAVQEMIRSFYSLQHQWDEERLFTTVMGKVLTQSTSLSTAHYEERDIESATLRQVLHQYKLASQVHDYHGDVIHYLEDAAAHPSRGNVLRLELMSSLRTHYHNASYDHHVLDALKASCRDRLGAIATCAFLTCDEQVAYLTIALSCVPALEDHFQHSHDASQIFIDVSNEALLFAGRSLDDDASTVASSPWSPYTKTWSATLLTTTIVEDLCRRRERSRQDLLKATEESRALSAVKDVVLKRAHVLQELYHAFCTLTATPLINVMPMSLPTSHEHHGDRRQTGSVKGSPTVANNTAWWQEATDRLRQQLLTVEGILPTITALSSLHTHSVPGDDIVTLRDVVDPSDSSPGSGQGKGLSPPPAMHHASIQRVAAQSLQLLDDAYRPIRQILQAAANDPSQVGKVLMQLVEENSTNAHRAAIAHQIHERLTSYAAVFAPYLESFVPLVLPTIAATTDHRASRELLHFLTTSRKAQTTGPTSTLSIEAEVNAFQALRSSLSTAIPRIPPFKLHFS</sequence>
<reference evidence="3" key="1">
    <citation type="submission" date="2015-09" db="EMBL/GenBank/DDBJ databases">
        <authorList>
            <consortium name="Pathogen Informatics"/>
        </authorList>
    </citation>
    <scope>NUCLEOTIDE SEQUENCE [LARGE SCALE GENOMIC DNA]</scope>
    <source>
        <strain evidence="3">Lake Konstanz</strain>
    </source>
</reference>
<dbReference type="AlphaFoldDB" id="A0A0S4J968"/>
<dbReference type="EMBL" id="CYKH01001314">
    <property type="protein sequence ID" value="CUG86497.1"/>
    <property type="molecule type" value="Genomic_DNA"/>
</dbReference>
<gene>
    <name evidence="2" type="ORF">BSAL_93445</name>
</gene>
<name>A0A0S4J968_BODSA</name>
<proteinExistence type="predicted"/>
<dbReference type="Proteomes" id="UP000051952">
    <property type="component" value="Unassembled WGS sequence"/>
</dbReference>
<feature type="non-terminal residue" evidence="2">
    <location>
        <position position="1"/>
    </location>
</feature>
<feature type="compositionally biased region" description="Polar residues" evidence="1">
    <location>
        <begin position="309"/>
        <end position="321"/>
    </location>
</feature>
<evidence type="ECO:0000313" key="3">
    <source>
        <dbReference type="Proteomes" id="UP000051952"/>
    </source>
</evidence>
<evidence type="ECO:0000313" key="2">
    <source>
        <dbReference type="EMBL" id="CUG86497.1"/>
    </source>
</evidence>
<dbReference type="VEuPathDB" id="TriTrypDB:BSAL_93445"/>
<feature type="compositionally biased region" description="Polar residues" evidence="1">
    <location>
        <begin position="640"/>
        <end position="649"/>
    </location>
</feature>
<feature type="region of interest" description="Disordered" evidence="1">
    <location>
        <begin position="629"/>
        <end position="649"/>
    </location>
</feature>
<organism evidence="2 3">
    <name type="scientific">Bodo saltans</name>
    <name type="common">Flagellated protozoan</name>
    <dbReference type="NCBI Taxonomy" id="75058"/>
    <lineage>
        <taxon>Eukaryota</taxon>
        <taxon>Discoba</taxon>
        <taxon>Euglenozoa</taxon>
        <taxon>Kinetoplastea</taxon>
        <taxon>Metakinetoplastina</taxon>
        <taxon>Eubodonida</taxon>
        <taxon>Bodonidae</taxon>
        <taxon>Bodo</taxon>
    </lineage>
</organism>
<keyword evidence="3" id="KW-1185">Reference proteome</keyword>